<evidence type="ECO:0000313" key="2">
    <source>
        <dbReference type="EMBL" id="RMX08542.1"/>
    </source>
</evidence>
<gene>
    <name evidence="2" type="ORF">D8I35_05555</name>
</gene>
<sequence length="107" mass="11784">MDPVMTDTQQPEALSCAETLDLLAKCDDIAILQERIDAARHQRWLPIGTAPKTKDIVIATDGTKVYQSRRDVHANSSRNRYKSAGGAYIIATHWMPLPDPPSANDPA</sequence>
<name>A0A3M6R1C4_9BURK</name>
<evidence type="ECO:0000313" key="3">
    <source>
        <dbReference type="Proteomes" id="UP000278006"/>
    </source>
</evidence>
<dbReference type="InterPro" id="IPR007539">
    <property type="entry name" value="DUF551"/>
</dbReference>
<dbReference type="EMBL" id="RDQO01000001">
    <property type="protein sequence ID" value="RMX08542.1"/>
    <property type="molecule type" value="Genomic_DNA"/>
</dbReference>
<dbReference type="Pfam" id="PF04448">
    <property type="entry name" value="DUF551"/>
    <property type="match status" value="1"/>
</dbReference>
<protein>
    <submittedName>
        <fullName evidence="2">DUF551 domain-containing protein</fullName>
    </submittedName>
</protein>
<evidence type="ECO:0000259" key="1">
    <source>
        <dbReference type="Pfam" id="PF04448"/>
    </source>
</evidence>
<organism evidence="2 3">
    <name type="scientific">Corticibacter populi</name>
    <dbReference type="NCBI Taxonomy" id="1550736"/>
    <lineage>
        <taxon>Bacteria</taxon>
        <taxon>Pseudomonadati</taxon>
        <taxon>Pseudomonadota</taxon>
        <taxon>Betaproteobacteria</taxon>
        <taxon>Burkholderiales</taxon>
        <taxon>Comamonadaceae</taxon>
        <taxon>Corticibacter</taxon>
    </lineage>
</organism>
<reference evidence="2 3" key="1">
    <citation type="submission" date="2018-10" db="EMBL/GenBank/DDBJ databases">
        <title>Draft genome of Cortibacter populi DSM10536.</title>
        <authorList>
            <person name="Bernier A.-M."/>
            <person name="Bernard K."/>
        </authorList>
    </citation>
    <scope>NUCLEOTIDE SEQUENCE [LARGE SCALE GENOMIC DNA]</scope>
    <source>
        <strain evidence="2 3">DSM 105136</strain>
    </source>
</reference>
<dbReference type="AlphaFoldDB" id="A0A3M6R1C4"/>
<dbReference type="OrthoDB" id="8690416at2"/>
<dbReference type="Proteomes" id="UP000278006">
    <property type="component" value="Unassembled WGS sequence"/>
</dbReference>
<feature type="domain" description="DUF551" evidence="1">
    <location>
        <begin position="81"/>
        <end position="101"/>
    </location>
</feature>
<proteinExistence type="predicted"/>
<keyword evidence="3" id="KW-1185">Reference proteome</keyword>
<accession>A0A3M6R1C4</accession>
<comment type="caution">
    <text evidence="2">The sequence shown here is derived from an EMBL/GenBank/DDBJ whole genome shotgun (WGS) entry which is preliminary data.</text>
</comment>